<reference evidence="2 3" key="1">
    <citation type="submission" date="2021-02" db="EMBL/GenBank/DDBJ databases">
        <title>De Novo genome assembly of isolated myxobacteria.</title>
        <authorList>
            <person name="Stevens D.C."/>
        </authorList>
    </citation>
    <scope>NUCLEOTIDE SEQUENCE [LARGE SCALE GENOMIC DNA]</scope>
    <source>
        <strain evidence="3">SCPEA02</strain>
    </source>
</reference>
<evidence type="ECO:0000313" key="2">
    <source>
        <dbReference type="EMBL" id="QSQ24298.1"/>
    </source>
</evidence>
<dbReference type="RefSeq" id="WP_206725864.1">
    <property type="nucleotide sequence ID" value="NZ_CP071090.1"/>
</dbReference>
<evidence type="ECO:0000256" key="1">
    <source>
        <dbReference type="SAM" id="MobiDB-lite"/>
    </source>
</evidence>
<sequence>MRKLGWCGVVLWGLLAGCAGKGARKEPEPEVQQLPNPEMESDEGVEEPVQNTGSEEGKAPLQQVAVMAAPEAKDPVRIEALRILRGVLEVSVSYGGGCTEHSFVMGWDGTFQQGADGTPVANLTLVHDAHEDRCKAIKFATPRFDLAPIRDAFHQKFDRANGKVDLALPAQPTLRYQF</sequence>
<gene>
    <name evidence="2" type="ORF">JY651_04840</name>
</gene>
<dbReference type="PROSITE" id="PS51257">
    <property type="entry name" value="PROKAR_LIPOPROTEIN"/>
    <property type="match status" value="1"/>
</dbReference>
<proteinExistence type="predicted"/>
<evidence type="ECO:0008006" key="4">
    <source>
        <dbReference type="Google" id="ProtNLM"/>
    </source>
</evidence>
<protein>
    <recommendedName>
        <fullName evidence="4">Lipoprotein</fullName>
    </recommendedName>
</protein>
<name>A0ABX7P0N2_9BACT</name>
<dbReference type="Proteomes" id="UP000662747">
    <property type="component" value="Chromosome"/>
</dbReference>
<keyword evidence="3" id="KW-1185">Reference proteome</keyword>
<organism evidence="2 3">
    <name type="scientific">Pyxidicoccus parkwayensis</name>
    <dbReference type="NCBI Taxonomy" id="2813578"/>
    <lineage>
        <taxon>Bacteria</taxon>
        <taxon>Pseudomonadati</taxon>
        <taxon>Myxococcota</taxon>
        <taxon>Myxococcia</taxon>
        <taxon>Myxococcales</taxon>
        <taxon>Cystobacterineae</taxon>
        <taxon>Myxococcaceae</taxon>
        <taxon>Pyxidicoccus</taxon>
    </lineage>
</organism>
<accession>A0ABX7P0N2</accession>
<feature type="region of interest" description="Disordered" evidence="1">
    <location>
        <begin position="20"/>
        <end position="59"/>
    </location>
</feature>
<evidence type="ECO:0000313" key="3">
    <source>
        <dbReference type="Proteomes" id="UP000662747"/>
    </source>
</evidence>
<dbReference type="EMBL" id="CP071090">
    <property type="protein sequence ID" value="QSQ24298.1"/>
    <property type="molecule type" value="Genomic_DNA"/>
</dbReference>